<dbReference type="EMBL" id="JAHWGI010000292">
    <property type="protein sequence ID" value="KAK3912346.1"/>
    <property type="molecule type" value="Genomic_DNA"/>
</dbReference>
<feature type="region of interest" description="Disordered" evidence="1">
    <location>
        <begin position="108"/>
        <end position="151"/>
    </location>
</feature>
<gene>
    <name evidence="2" type="ORF">KUF71_021916</name>
</gene>
<proteinExistence type="predicted"/>
<keyword evidence="2" id="KW-0675">Receptor</keyword>
<keyword evidence="3" id="KW-1185">Reference proteome</keyword>
<protein>
    <submittedName>
        <fullName evidence="2">Transient receptor potential cation channel subfamily M member 1</fullName>
    </submittedName>
</protein>
<feature type="compositionally biased region" description="Low complexity" evidence="1">
    <location>
        <begin position="1"/>
        <end position="21"/>
    </location>
</feature>
<dbReference type="Proteomes" id="UP001219518">
    <property type="component" value="Unassembled WGS sequence"/>
</dbReference>
<dbReference type="AlphaFoldDB" id="A0AAE1H114"/>
<reference evidence="2" key="1">
    <citation type="submission" date="2021-07" db="EMBL/GenBank/DDBJ databases">
        <authorList>
            <person name="Catto M.A."/>
            <person name="Jacobson A."/>
            <person name="Kennedy G."/>
            <person name="Labadie P."/>
            <person name="Hunt B.G."/>
            <person name="Srinivasan R."/>
        </authorList>
    </citation>
    <scope>NUCLEOTIDE SEQUENCE</scope>
    <source>
        <strain evidence="2">PL_HMW_Pooled</strain>
        <tissue evidence="2">Head</tissue>
    </source>
</reference>
<feature type="region of interest" description="Disordered" evidence="1">
    <location>
        <begin position="1"/>
        <end position="32"/>
    </location>
</feature>
<evidence type="ECO:0000313" key="3">
    <source>
        <dbReference type="Proteomes" id="UP001219518"/>
    </source>
</evidence>
<evidence type="ECO:0000313" key="2">
    <source>
        <dbReference type="EMBL" id="KAK3912346.1"/>
    </source>
</evidence>
<accession>A0AAE1H114</accession>
<reference evidence="2" key="2">
    <citation type="journal article" date="2023" name="BMC Genomics">
        <title>Pest status, molecular evolution, and epigenetic factors derived from the genome assembly of Frankliniella fusca, a thysanopteran phytovirus vector.</title>
        <authorList>
            <person name="Catto M.A."/>
            <person name="Labadie P.E."/>
            <person name="Jacobson A.L."/>
            <person name="Kennedy G.G."/>
            <person name="Srinivasan R."/>
            <person name="Hunt B.G."/>
        </authorList>
    </citation>
    <scope>NUCLEOTIDE SEQUENCE</scope>
    <source>
        <strain evidence="2">PL_HMW_Pooled</strain>
    </source>
</reference>
<sequence>MIEVAPPRATKPAYPAAAEAGAGSGPAGWGTGTAALGETDGLGNDAVGLGLGAGAGFGETLATTAAAAIGVEVGSVAAHAAHLSLHVQEAPGAPGSYSCPAGEQGACPAPAPAAVPLSRAPSTEQGASWSWSSSQRGQQSPSASTGDAHEGYIDRSVPKTVSNPIECFVSFLNLWLVNRSPSPSPGGKASYGSFVACFSQDKLSQIEGKTTLKFVYTL</sequence>
<organism evidence="2 3">
    <name type="scientific">Frankliniella fusca</name>
    <dbReference type="NCBI Taxonomy" id="407009"/>
    <lineage>
        <taxon>Eukaryota</taxon>
        <taxon>Metazoa</taxon>
        <taxon>Ecdysozoa</taxon>
        <taxon>Arthropoda</taxon>
        <taxon>Hexapoda</taxon>
        <taxon>Insecta</taxon>
        <taxon>Pterygota</taxon>
        <taxon>Neoptera</taxon>
        <taxon>Paraneoptera</taxon>
        <taxon>Thysanoptera</taxon>
        <taxon>Terebrantia</taxon>
        <taxon>Thripoidea</taxon>
        <taxon>Thripidae</taxon>
        <taxon>Frankliniella</taxon>
    </lineage>
</organism>
<feature type="compositionally biased region" description="Low complexity" evidence="1">
    <location>
        <begin position="108"/>
        <end position="144"/>
    </location>
</feature>
<feature type="compositionally biased region" description="Gly residues" evidence="1">
    <location>
        <begin position="22"/>
        <end position="31"/>
    </location>
</feature>
<name>A0AAE1H114_9NEOP</name>
<comment type="caution">
    <text evidence="2">The sequence shown here is derived from an EMBL/GenBank/DDBJ whole genome shotgun (WGS) entry which is preliminary data.</text>
</comment>
<evidence type="ECO:0000256" key="1">
    <source>
        <dbReference type="SAM" id="MobiDB-lite"/>
    </source>
</evidence>